<dbReference type="Proteomes" id="UP000292262">
    <property type="component" value="Unassembled WGS sequence"/>
</dbReference>
<reference evidence="2 3" key="1">
    <citation type="submission" date="2019-02" db="EMBL/GenBank/DDBJ databases">
        <title>Genomic Encyclopedia of Type Strains, Phase IV (KMG-IV): sequencing the most valuable type-strain genomes for metagenomic binning, comparative biology and taxonomic classification.</title>
        <authorList>
            <person name="Goeker M."/>
        </authorList>
    </citation>
    <scope>NUCLEOTIDE SEQUENCE [LARGE SCALE GENOMIC DNA]</scope>
    <source>
        <strain evidence="2 3">DSM 17196</strain>
    </source>
</reference>
<dbReference type="OrthoDB" id="1365379at2"/>
<accession>A0A4Q7PGZ5</accession>
<keyword evidence="1" id="KW-0472">Membrane</keyword>
<dbReference type="AlphaFoldDB" id="A0A4Q7PGZ5"/>
<dbReference type="EMBL" id="SGXE01000001">
    <property type="protein sequence ID" value="RZS99813.1"/>
    <property type="molecule type" value="Genomic_DNA"/>
</dbReference>
<protein>
    <submittedName>
        <fullName evidence="2">Uncharacterized protein</fullName>
    </submittedName>
</protein>
<feature type="transmembrane region" description="Helical" evidence="1">
    <location>
        <begin position="164"/>
        <end position="180"/>
    </location>
</feature>
<proteinExistence type="predicted"/>
<dbReference type="RefSeq" id="WP_130285629.1">
    <property type="nucleotide sequence ID" value="NZ_SGXE01000001.1"/>
</dbReference>
<feature type="transmembrane region" description="Helical" evidence="1">
    <location>
        <begin position="84"/>
        <end position="109"/>
    </location>
</feature>
<keyword evidence="3" id="KW-1185">Reference proteome</keyword>
<keyword evidence="1" id="KW-0812">Transmembrane</keyword>
<gene>
    <name evidence="2" type="ORF">EV197_1040</name>
</gene>
<evidence type="ECO:0000313" key="3">
    <source>
        <dbReference type="Proteomes" id="UP000292262"/>
    </source>
</evidence>
<organism evidence="2 3">
    <name type="scientific">Aquimarina brevivitae</name>
    <dbReference type="NCBI Taxonomy" id="323412"/>
    <lineage>
        <taxon>Bacteria</taxon>
        <taxon>Pseudomonadati</taxon>
        <taxon>Bacteroidota</taxon>
        <taxon>Flavobacteriia</taxon>
        <taxon>Flavobacteriales</taxon>
        <taxon>Flavobacteriaceae</taxon>
        <taxon>Aquimarina</taxon>
    </lineage>
</organism>
<evidence type="ECO:0000313" key="2">
    <source>
        <dbReference type="EMBL" id="RZS99813.1"/>
    </source>
</evidence>
<name>A0A4Q7PGZ5_9FLAO</name>
<comment type="caution">
    <text evidence="2">The sequence shown here is derived from an EMBL/GenBank/DDBJ whole genome shotgun (WGS) entry which is preliminary data.</text>
</comment>
<feature type="transmembrane region" description="Helical" evidence="1">
    <location>
        <begin position="39"/>
        <end position="64"/>
    </location>
</feature>
<feature type="transmembrane region" description="Helical" evidence="1">
    <location>
        <begin position="201"/>
        <end position="234"/>
    </location>
</feature>
<evidence type="ECO:0000256" key="1">
    <source>
        <dbReference type="SAM" id="Phobius"/>
    </source>
</evidence>
<sequence>MRQDIFEKIESSGNLDFGDIFSKSFELFKKVWVQGFLHILINLVVTLPIIIITYIPIIATAVAFENKQYNAYYDGHGPELEVASVGMLVGMILLVIFLAFIGGTLQLAIQAHFFKVCKQVDLEQQQDSKYFFFFKKRYLGKLLMLVLASFGIALLAMLLCYLPLFYVIVPLNLFLVIFTFNPELSVGDIIKASFKLGNKYWLIIFGLMFISGFFAQLGFILCGIGVFFTASFMYLPIYYVYKDAIGFDTEQSNSTSNILID</sequence>
<feature type="transmembrane region" description="Helical" evidence="1">
    <location>
        <begin position="138"/>
        <end position="158"/>
    </location>
</feature>
<keyword evidence="1" id="KW-1133">Transmembrane helix</keyword>